<organism evidence="7 8">
    <name type="scientific">Elysia crispata</name>
    <name type="common">lettuce slug</name>
    <dbReference type="NCBI Taxonomy" id="231223"/>
    <lineage>
        <taxon>Eukaryota</taxon>
        <taxon>Metazoa</taxon>
        <taxon>Spiralia</taxon>
        <taxon>Lophotrochozoa</taxon>
        <taxon>Mollusca</taxon>
        <taxon>Gastropoda</taxon>
        <taxon>Heterobranchia</taxon>
        <taxon>Euthyneura</taxon>
        <taxon>Panpulmonata</taxon>
        <taxon>Sacoglossa</taxon>
        <taxon>Placobranchoidea</taxon>
        <taxon>Plakobranchidae</taxon>
        <taxon>Elysia</taxon>
    </lineage>
</organism>
<dbReference type="GO" id="GO:0004930">
    <property type="term" value="F:G protein-coupled receptor activity"/>
    <property type="evidence" value="ECO:0007669"/>
    <property type="project" value="InterPro"/>
</dbReference>
<name>A0AAE1D887_9GAST</name>
<feature type="transmembrane region" description="Helical" evidence="5">
    <location>
        <begin position="303"/>
        <end position="328"/>
    </location>
</feature>
<feature type="transmembrane region" description="Helical" evidence="5">
    <location>
        <begin position="38"/>
        <end position="65"/>
    </location>
</feature>
<proteinExistence type="predicted"/>
<evidence type="ECO:0000256" key="5">
    <source>
        <dbReference type="SAM" id="Phobius"/>
    </source>
</evidence>
<dbReference type="Gene3D" id="1.20.1070.10">
    <property type="entry name" value="Rhodopsin 7-helix transmembrane proteins"/>
    <property type="match status" value="1"/>
</dbReference>
<dbReference type="PANTHER" id="PTHR46641:SF2">
    <property type="entry name" value="FMRFAMIDE RECEPTOR"/>
    <property type="match status" value="1"/>
</dbReference>
<dbReference type="InterPro" id="IPR017452">
    <property type="entry name" value="GPCR_Rhodpsn_7TM"/>
</dbReference>
<protein>
    <recommendedName>
        <fullName evidence="6">G-protein coupled receptors family 1 profile domain-containing protein</fullName>
    </recommendedName>
</protein>
<dbReference type="SUPFAM" id="SSF81321">
    <property type="entry name" value="Family A G protein-coupled receptor-like"/>
    <property type="match status" value="1"/>
</dbReference>
<feature type="transmembrane region" description="Helical" evidence="5">
    <location>
        <begin position="159"/>
        <end position="179"/>
    </location>
</feature>
<dbReference type="Proteomes" id="UP001283361">
    <property type="component" value="Unassembled WGS sequence"/>
</dbReference>
<keyword evidence="4 5" id="KW-0472">Membrane</keyword>
<feature type="transmembrane region" description="Helical" evidence="5">
    <location>
        <begin position="119"/>
        <end position="138"/>
    </location>
</feature>
<keyword evidence="8" id="KW-1185">Reference proteome</keyword>
<reference evidence="7" key="1">
    <citation type="journal article" date="2023" name="G3 (Bethesda)">
        <title>A reference genome for the long-term kleptoplast-retaining sea slug Elysia crispata morphotype clarki.</title>
        <authorList>
            <person name="Eastman K.E."/>
            <person name="Pendleton A.L."/>
            <person name="Shaikh M.A."/>
            <person name="Suttiyut T."/>
            <person name="Ogas R."/>
            <person name="Tomko P."/>
            <person name="Gavelis G."/>
            <person name="Widhalm J.R."/>
            <person name="Wisecaver J.H."/>
        </authorList>
    </citation>
    <scope>NUCLEOTIDE SEQUENCE</scope>
    <source>
        <strain evidence="7">ECLA1</strain>
    </source>
</reference>
<dbReference type="AlphaFoldDB" id="A0AAE1D887"/>
<comment type="caution">
    <text evidence="7">The sequence shown here is derived from an EMBL/GenBank/DDBJ whole genome shotgun (WGS) entry which is preliminary data.</text>
</comment>
<keyword evidence="2 5" id="KW-0812">Transmembrane</keyword>
<evidence type="ECO:0000313" key="7">
    <source>
        <dbReference type="EMBL" id="KAK3760395.1"/>
    </source>
</evidence>
<dbReference type="Pfam" id="PF00001">
    <property type="entry name" value="7tm_1"/>
    <property type="match status" value="1"/>
</dbReference>
<accession>A0AAE1D887</accession>
<evidence type="ECO:0000256" key="3">
    <source>
        <dbReference type="ARBA" id="ARBA00022989"/>
    </source>
</evidence>
<feature type="domain" description="G-protein coupled receptors family 1 profile" evidence="6">
    <location>
        <begin position="56"/>
        <end position="327"/>
    </location>
</feature>
<dbReference type="GO" id="GO:0016020">
    <property type="term" value="C:membrane"/>
    <property type="evidence" value="ECO:0007669"/>
    <property type="project" value="UniProtKB-SubCell"/>
</dbReference>
<feature type="transmembrane region" description="Helical" evidence="5">
    <location>
        <begin position="77"/>
        <end position="99"/>
    </location>
</feature>
<evidence type="ECO:0000256" key="4">
    <source>
        <dbReference type="ARBA" id="ARBA00023136"/>
    </source>
</evidence>
<evidence type="ECO:0000313" key="8">
    <source>
        <dbReference type="Proteomes" id="UP001283361"/>
    </source>
</evidence>
<dbReference type="PANTHER" id="PTHR46641">
    <property type="entry name" value="FMRFAMIDE RECEPTOR-RELATED"/>
    <property type="match status" value="1"/>
</dbReference>
<dbReference type="InterPro" id="IPR052954">
    <property type="entry name" value="GPCR-Ligand_Int"/>
</dbReference>
<gene>
    <name evidence="7" type="ORF">RRG08_011965</name>
</gene>
<feature type="transmembrane region" description="Helical" evidence="5">
    <location>
        <begin position="267"/>
        <end position="291"/>
    </location>
</feature>
<keyword evidence="3 5" id="KW-1133">Transmembrane helix</keyword>
<dbReference type="EMBL" id="JAWDGP010004988">
    <property type="protein sequence ID" value="KAK3760395.1"/>
    <property type="molecule type" value="Genomic_DNA"/>
</dbReference>
<evidence type="ECO:0000256" key="2">
    <source>
        <dbReference type="ARBA" id="ARBA00022692"/>
    </source>
</evidence>
<comment type="subcellular location">
    <subcellularLocation>
        <location evidence="1">Membrane</location>
    </subcellularLocation>
</comment>
<feature type="transmembrane region" description="Helical" evidence="5">
    <location>
        <begin position="210"/>
        <end position="234"/>
    </location>
</feature>
<evidence type="ECO:0000259" key="6">
    <source>
        <dbReference type="PROSITE" id="PS50262"/>
    </source>
</evidence>
<dbReference type="PROSITE" id="PS50262">
    <property type="entry name" value="G_PROTEIN_RECEP_F1_2"/>
    <property type="match status" value="1"/>
</dbReference>
<sequence length="347" mass="38631">MEVHQFQGGATAAPSPASHDHRLQVVKPLMTFEQFLAIVFYVFGATILISFFGVLSNIANILVFYKMGFSSPCNISLFCLALVDLLILCYILIVSFGNHPLFVGADLPFSLPDAARTGALVYYGCSAISSWITTIITVERSCCVAYPMKVNRIFTRKTIIGLIGIMVIYQIASGLPRSFGVRFTWTVSPQTNRTLVTFVIYRPRLVVASYLASFSVPSLLCFAVVLVGTVFMIAKLKLSRQLRNSMTGSGNDTNILSDKDIRLVRSMVFICIIFIVGSAPGILMNIAGIAYPPLHADNPYLRHFYVTFFAISMMFLAIHSSVNIFVYLTMGANFKKTFKEMFFFRSY</sequence>
<dbReference type="InterPro" id="IPR000276">
    <property type="entry name" value="GPCR_Rhodpsn"/>
</dbReference>
<evidence type="ECO:0000256" key="1">
    <source>
        <dbReference type="ARBA" id="ARBA00004370"/>
    </source>
</evidence>